<comment type="caution">
    <text evidence="1">The sequence shown here is derived from an EMBL/GenBank/DDBJ whole genome shotgun (WGS) entry which is preliminary data.</text>
</comment>
<feature type="non-terminal residue" evidence="1">
    <location>
        <position position="1"/>
    </location>
</feature>
<name>A0ACC3DA49_9PEZI</name>
<dbReference type="Proteomes" id="UP001186974">
    <property type="component" value="Unassembled WGS sequence"/>
</dbReference>
<keyword evidence="2" id="KW-1185">Reference proteome</keyword>
<gene>
    <name evidence="1" type="ORF">LTS18_009520</name>
</gene>
<dbReference type="EMBL" id="JAWDJW010006592">
    <property type="protein sequence ID" value="KAK3064177.1"/>
    <property type="molecule type" value="Genomic_DNA"/>
</dbReference>
<sequence>DPALGARKRRKDAVERIQEITRAVGNRMQQVYCLMDVLEAHKGAGQGLTEKKVEDTLMSVGLEGKEKRGKRVVIAELSEDEGEEDGSGSGSGSEDEEEREGEGEEAPWEGISDTESLGRKGGRYEREAFGYRIQNACELTMWSREVLRLCSHCSFGEECGVFGSMAEEWVRRYCFGYSAAAGSTAGVWRRLWTVAGVWSGWASRRLWRGRRWWWWRREGEGTEMVVSTIAYAAFARFGTGTGHTQRYSRRAFFVCCLLINDKHCASTIPVCVNIKPVVRDVQNEYLSLESAFGPQVAHSLR</sequence>
<proteinExistence type="predicted"/>
<protein>
    <submittedName>
        <fullName evidence="1">Uncharacterized protein</fullName>
    </submittedName>
</protein>
<accession>A0ACC3DA49</accession>
<evidence type="ECO:0000313" key="1">
    <source>
        <dbReference type="EMBL" id="KAK3064177.1"/>
    </source>
</evidence>
<organism evidence="1 2">
    <name type="scientific">Coniosporium uncinatum</name>
    <dbReference type="NCBI Taxonomy" id="93489"/>
    <lineage>
        <taxon>Eukaryota</taxon>
        <taxon>Fungi</taxon>
        <taxon>Dikarya</taxon>
        <taxon>Ascomycota</taxon>
        <taxon>Pezizomycotina</taxon>
        <taxon>Dothideomycetes</taxon>
        <taxon>Dothideomycetes incertae sedis</taxon>
        <taxon>Coniosporium</taxon>
    </lineage>
</organism>
<reference evidence="1" key="1">
    <citation type="submission" date="2024-09" db="EMBL/GenBank/DDBJ databases">
        <title>Black Yeasts Isolated from many extreme environments.</title>
        <authorList>
            <person name="Coleine C."/>
            <person name="Stajich J.E."/>
            <person name="Selbmann L."/>
        </authorList>
    </citation>
    <scope>NUCLEOTIDE SEQUENCE</scope>
    <source>
        <strain evidence="1">CCFEE 5737</strain>
    </source>
</reference>
<evidence type="ECO:0000313" key="2">
    <source>
        <dbReference type="Proteomes" id="UP001186974"/>
    </source>
</evidence>